<evidence type="ECO:0000256" key="7">
    <source>
        <dbReference type="PIRSR" id="PIRSR630616-2"/>
    </source>
</evidence>
<dbReference type="SUPFAM" id="SSF56112">
    <property type="entry name" value="Protein kinase-like (PK-like)"/>
    <property type="match status" value="1"/>
</dbReference>
<keyword evidence="2 12" id="KW-0808">Transferase</keyword>
<evidence type="ECO:0000256" key="1">
    <source>
        <dbReference type="ARBA" id="ARBA00022527"/>
    </source>
</evidence>
<comment type="caution">
    <text evidence="12">The sequence shown here is derived from an EMBL/GenBank/DDBJ whole genome shotgun (WGS) entry which is preliminary data.</text>
</comment>
<dbReference type="AlphaFoldDB" id="A0A422P8Z5"/>
<dbReference type="Gene3D" id="1.10.510.10">
    <property type="entry name" value="Transferase(Phosphotransferase) domain 1"/>
    <property type="match status" value="1"/>
</dbReference>
<keyword evidence="13" id="KW-1185">Reference proteome</keyword>
<feature type="cross-link" description="Glycyl lysine isopeptide (Lys-Gly) (interchain with G-Cter in SUMO2)" evidence="8">
    <location>
        <position position="429"/>
    </location>
</feature>
<dbReference type="RefSeq" id="XP_029227067.1">
    <property type="nucleotide sequence ID" value="XM_029372824.1"/>
</dbReference>
<evidence type="ECO:0000313" key="13">
    <source>
        <dbReference type="Proteomes" id="UP000284403"/>
    </source>
</evidence>
<feature type="binding site" evidence="7">
    <location>
        <position position="445"/>
    </location>
    <ligand>
        <name>ATP</name>
        <dbReference type="ChEBI" id="CHEBI:30616"/>
    </ligand>
</feature>
<dbReference type="SMART" id="SM00220">
    <property type="entry name" value="S_TKc"/>
    <property type="match status" value="1"/>
</dbReference>
<dbReference type="GO" id="GO:0005524">
    <property type="term" value="F:ATP binding"/>
    <property type="evidence" value="ECO:0007669"/>
    <property type="project" value="UniProtKB-UniRule"/>
</dbReference>
<feature type="region of interest" description="Disordered" evidence="10">
    <location>
        <begin position="549"/>
        <end position="571"/>
    </location>
</feature>
<sequence>MPRLSRLENPLMIGSSGTDCSNAAIVDFRARSSFASRLKVSLEETILPFGYNSLKELANIPRQDEVAGPTTRGIGAKSNESCMRCQFYEGLLRRMATQLLEDLEEGDSVSTSTAESSMLTNAGEPAMGIMELNPNPPQHVGSEGPSAGPKGGTAPRALTPIDESQFELFPSVTSVTSTLLTNSSCSVQGGGGAWLQELTASYGPDREKNGGSPFYNGSALKRPSPRFFPGLMVPQRCPQRDDASQASGSPRGPRHGTIYVTRGASYSISTIQSREVQPCVKETAKTVIGRANHKKKINDYVVLRELGRGSTGEVVLVQHHETKDLFAMKIVTLGNKFDQRRVNAIRSEIAVLKAVAHPHLVRLHEVIGDKNHNTIFMILQYISRGSIAHALTPTTVVPIPEQQLRLYTSQIVSALKHLHSKGIFHRDIKPENILIDDNERIYLADFGVSAICTPDGVRGVEGTPAFMAPEVCLGKPEVVGELVDVWALGVTLYQLMYGFLPFRAHTYQEMTRRIVGSPLVFPDERPKRNSTDFGACGFSYLDAIHTFTAETPPDGGDATQTGRDQDSTEELAPCTVTSSSAFKELICGLLCKDPDCRWTLRRIDESAWLRPRREMSSLSEIVAPPLDRQAEVSSSTVASSPLPRMSGVSGQLTSLSNHLTSLSNQLTSVPITTSKKVVTIKVRPIPTPTLKGDSISKITSNSSSDNNANVGAKGITKVENVNNLTSTYHMEACEVCPAKAEKGWKRFFPVSWRKKRGLSSEGHS</sequence>
<dbReference type="PROSITE" id="PS00108">
    <property type="entry name" value="PROTEIN_KINASE_ST"/>
    <property type="match status" value="1"/>
</dbReference>
<organism evidence="12 13">
    <name type="scientific">Trypanosoma conorhini</name>
    <dbReference type="NCBI Taxonomy" id="83891"/>
    <lineage>
        <taxon>Eukaryota</taxon>
        <taxon>Discoba</taxon>
        <taxon>Euglenozoa</taxon>
        <taxon>Kinetoplastea</taxon>
        <taxon>Metakinetoplastina</taxon>
        <taxon>Trypanosomatida</taxon>
        <taxon>Trypanosomatidae</taxon>
        <taxon>Trypanosoma</taxon>
    </lineage>
</organism>
<dbReference type="GO" id="GO:0004674">
    <property type="term" value="F:protein serine/threonine kinase activity"/>
    <property type="evidence" value="ECO:0007669"/>
    <property type="project" value="UniProtKB-KW"/>
</dbReference>
<dbReference type="EC" id="2.7.11.-" evidence="12"/>
<dbReference type="FunFam" id="1.10.510.10:FF:000571">
    <property type="entry name" value="Maternal embryonic leucine zipper kinase"/>
    <property type="match status" value="1"/>
</dbReference>
<evidence type="ECO:0000256" key="3">
    <source>
        <dbReference type="ARBA" id="ARBA00022741"/>
    </source>
</evidence>
<evidence type="ECO:0000256" key="2">
    <source>
        <dbReference type="ARBA" id="ARBA00022679"/>
    </source>
</evidence>
<feature type="binding site" evidence="7">
    <location>
        <begin position="431"/>
        <end position="432"/>
    </location>
    <ligand>
        <name>ATP</name>
        <dbReference type="ChEBI" id="CHEBI:30616"/>
    </ligand>
</feature>
<dbReference type="InterPro" id="IPR008271">
    <property type="entry name" value="Ser/Thr_kinase_AS"/>
</dbReference>
<protein>
    <submittedName>
        <fullName evidence="12">Protein kinase</fullName>
        <ecNumber evidence="12">2.7.11.-</ecNumber>
    </submittedName>
</protein>
<dbReference type="CDD" id="cd14008">
    <property type="entry name" value="STKc_LKB1_CaMKK"/>
    <property type="match status" value="1"/>
</dbReference>
<evidence type="ECO:0000256" key="5">
    <source>
        <dbReference type="ARBA" id="ARBA00022840"/>
    </source>
</evidence>
<evidence type="ECO:0000256" key="10">
    <source>
        <dbReference type="SAM" id="MobiDB-lite"/>
    </source>
</evidence>
<dbReference type="OrthoDB" id="68483at2759"/>
<dbReference type="PROSITE" id="PS50011">
    <property type="entry name" value="PROTEIN_KINASE_DOM"/>
    <property type="match status" value="1"/>
</dbReference>
<dbReference type="PROSITE" id="PS00107">
    <property type="entry name" value="PROTEIN_KINASE_ATP"/>
    <property type="match status" value="1"/>
</dbReference>
<dbReference type="Gene3D" id="3.30.200.20">
    <property type="entry name" value="Phosphorylase Kinase, domain 1"/>
    <property type="match status" value="1"/>
</dbReference>
<keyword evidence="3 7" id="KW-0547">Nucleotide-binding</keyword>
<name>A0A422P8Z5_9TRYP</name>
<dbReference type="InterPro" id="IPR030616">
    <property type="entry name" value="Aur-like"/>
</dbReference>
<feature type="binding site" evidence="7 9">
    <location>
        <position position="329"/>
    </location>
    <ligand>
        <name>ATP</name>
        <dbReference type="ChEBI" id="CHEBI:30616"/>
    </ligand>
</feature>
<evidence type="ECO:0000256" key="9">
    <source>
        <dbReference type="PROSITE-ProRule" id="PRU10141"/>
    </source>
</evidence>
<keyword evidence="1" id="KW-0723">Serine/threonine-protein kinase</keyword>
<dbReference type="InterPro" id="IPR000719">
    <property type="entry name" value="Prot_kinase_dom"/>
</dbReference>
<feature type="domain" description="Protein kinase" evidence="11">
    <location>
        <begin position="300"/>
        <end position="609"/>
    </location>
</feature>
<feature type="region of interest" description="Disordered" evidence="10">
    <location>
        <begin position="236"/>
        <end position="257"/>
    </location>
</feature>
<keyword evidence="5 7" id="KW-0067">ATP-binding</keyword>
<dbReference type="Pfam" id="PF00069">
    <property type="entry name" value="Pkinase"/>
    <property type="match status" value="1"/>
</dbReference>
<dbReference type="PANTHER" id="PTHR24350">
    <property type="entry name" value="SERINE/THREONINE-PROTEIN KINASE IAL-RELATED"/>
    <property type="match status" value="1"/>
</dbReference>
<reference evidence="12 13" key="1">
    <citation type="journal article" date="2018" name="BMC Genomics">
        <title>Genomic comparison of Trypanosoma conorhini and Trypanosoma rangeli to Trypanosoma cruzi strains of high and low virulence.</title>
        <authorList>
            <person name="Bradwell K.R."/>
            <person name="Koparde V.N."/>
            <person name="Matveyev A.V."/>
            <person name="Serrano M.G."/>
            <person name="Alves J.M."/>
            <person name="Parikh H."/>
            <person name="Huang B."/>
            <person name="Lee V."/>
            <person name="Espinosa-Alvarez O."/>
            <person name="Ortiz P.A."/>
            <person name="Costa-Martins A.G."/>
            <person name="Teixeira M.M."/>
            <person name="Buck G.A."/>
        </authorList>
    </citation>
    <scope>NUCLEOTIDE SEQUENCE [LARGE SCALE GENOMIC DNA]</scope>
    <source>
        <strain evidence="12 13">025E</strain>
    </source>
</reference>
<dbReference type="GeneID" id="40319545"/>
<evidence type="ECO:0000259" key="11">
    <source>
        <dbReference type="PROSITE" id="PS50011"/>
    </source>
</evidence>
<feature type="active site" description="Proton acceptor" evidence="6">
    <location>
        <position position="427"/>
    </location>
</feature>
<dbReference type="EMBL" id="MKKU01000374">
    <property type="protein sequence ID" value="RNF14183.1"/>
    <property type="molecule type" value="Genomic_DNA"/>
</dbReference>
<evidence type="ECO:0000256" key="8">
    <source>
        <dbReference type="PIRSR" id="PIRSR630616-3"/>
    </source>
</evidence>
<dbReference type="Proteomes" id="UP000284403">
    <property type="component" value="Unassembled WGS sequence"/>
</dbReference>
<evidence type="ECO:0000256" key="6">
    <source>
        <dbReference type="PIRSR" id="PIRSR630616-1"/>
    </source>
</evidence>
<evidence type="ECO:0000313" key="12">
    <source>
        <dbReference type="EMBL" id="RNF14183.1"/>
    </source>
</evidence>
<dbReference type="InterPro" id="IPR017441">
    <property type="entry name" value="Protein_kinase_ATP_BS"/>
</dbReference>
<gene>
    <name evidence="12" type="ORF">Tco025E_05934</name>
</gene>
<feature type="region of interest" description="Disordered" evidence="10">
    <location>
        <begin position="127"/>
        <end position="158"/>
    </location>
</feature>
<accession>A0A422P8Z5</accession>
<keyword evidence="4 12" id="KW-0418">Kinase</keyword>
<evidence type="ECO:0000256" key="4">
    <source>
        <dbReference type="ARBA" id="ARBA00022777"/>
    </source>
</evidence>
<dbReference type="InterPro" id="IPR011009">
    <property type="entry name" value="Kinase-like_dom_sf"/>
</dbReference>
<proteinExistence type="predicted"/>